<dbReference type="Pfam" id="PF16403">
    <property type="entry name" value="Bact_surface_Ig-like"/>
    <property type="match status" value="1"/>
</dbReference>
<gene>
    <name evidence="3" type="ORF">MNB_SV-14-1353</name>
</gene>
<feature type="domain" description="Pesticidal crystal protein Cry22Aa Ig-like" evidence="2">
    <location>
        <begin position="218"/>
        <end position="287"/>
    </location>
</feature>
<dbReference type="InterPro" id="IPR032179">
    <property type="entry name" value="Cry22Aa_Ig-like"/>
</dbReference>
<dbReference type="InterPro" id="IPR013783">
    <property type="entry name" value="Ig-like_fold"/>
</dbReference>
<proteinExistence type="predicted"/>
<reference evidence="3" key="1">
    <citation type="submission" date="2016-10" db="EMBL/GenBank/DDBJ databases">
        <authorList>
            <person name="de Groot N.N."/>
        </authorList>
    </citation>
    <scope>NUCLEOTIDE SEQUENCE</scope>
</reference>
<dbReference type="AlphaFoldDB" id="A0A1W1CPG1"/>
<evidence type="ECO:0000259" key="2">
    <source>
        <dbReference type="Pfam" id="PF16403"/>
    </source>
</evidence>
<feature type="domain" description="CFA20" evidence="1">
    <location>
        <begin position="18"/>
        <end position="76"/>
    </location>
</feature>
<dbReference type="EMBL" id="FPHN01000229">
    <property type="protein sequence ID" value="SFV67669.1"/>
    <property type="molecule type" value="Genomic_DNA"/>
</dbReference>
<evidence type="ECO:0000313" key="3">
    <source>
        <dbReference type="EMBL" id="SFV67669.1"/>
    </source>
</evidence>
<dbReference type="Pfam" id="PF05018">
    <property type="entry name" value="CFA20_dom"/>
    <property type="match status" value="1"/>
</dbReference>
<name>A0A1W1CPG1_9ZZZZ</name>
<dbReference type="Gene3D" id="2.60.40.10">
    <property type="entry name" value="Immunoglobulins"/>
    <property type="match status" value="1"/>
</dbReference>
<sequence length="361" mass="41462">MYALKLFTLLILFSSLLFSTIYENASSKKTDKWHVLKHFSSGVIKNIYDKKKKSRVIKFEGNSTKSAYILMPKKKSFKQKKGENIFQWEMNFNEDFVIMIGLYTLKGKRYLIYTSGDKDSYLQYGLGSDSTSGQWKKYSRNLQEDLENSDRYNKIISVNSFVIKGSGMIDNIKMIKSKRAKVPKEKTIKKIEKKNDKKVKESIVKKVEVNKSTQPPNIYIKGDNPMVLKKGERYIEKGAIAKNRDGSSVPVTISEDIDIFTDGEYSVIYMATNSAGDTAVDRRRVIVGTLPKEKEKKIIDSSDKIDNNVEIPSEVEDEDENVDLEQRALDILDWEKQLALREEELNRDKNSPTNYPSHPGL</sequence>
<protein>
    <submittedName>
        <fullName evidence="3">Calcium-binding acidic-repeat protein (ARP)</fullName>
    </submittedName>
</protein>
<evidence type="ECO:0000259" key="1">
    <source>
        <dbReference type="Pfam" id="PF05018"/>
    </source>
</evidence>
<accession>A0A1W1CPG1</accession>
<organism evidence="3">
    <name type="scientific">hydrothermal vent metagenome</name>
    <dbReference type="NCBI Taxonomy" id="652676"/>
    <lineage>
        <taxon>unclassified sequences</taxon>
        <taxon>metagenomes</taxon>
        <taxon>ecological metagenomes</taxon>
    </lineage>
</organism>
<dbReference type="InterPro" id="IPR007714">
    <property type="entry name" value="CFA20_dom"/>
</dbReference>